<keyword evidence="1" id="KW-0732">Signal</keyword>
<dbReference type="Proteomes" id="UP000599179">
    <property type="component" value="Unassembled WGS sequence"/>
</dbReference>
<name>A0ABQ1SD85_9FLAO</name>
<evidence type="ECO:0000313" key="2">
    <source>
        <dbReference type="EMBL" id="GGE24050.1"/>
    </source>
</evidence>
<evidence type="ECO:0008006" key="4">
    <source>
        <dbReference type="Google" id="ProtNLM"/>
    </source>
</evidence>
<reference evidence="3" key="1">
    <citation type="journal article" date="2019" name="Int. J. Syst. Evol. Microbiol.">
        <title>The Global Catalogue of Microorganisms (GCM) 10K type strain sequencing project: providing services to taxonomists for standard genome sequencing and annotation.</title>
        <authorList>
            <consortium name="The Broad Institute Genomics Platform"/>
            <consortium name="The Broad Institute Genome Sequencing Center for Infectious Disease"/>
            <person name="Wu L."/>
            <person name="Ma J."/>
        </authorList>
    </citation>
    <scope>NUCLEOTIDE SEQUENCE [LARGE SCALE GENOMIC DNA]</scope>
    <source>
        <strain evidence="3">CGMCC 1.12931</strain>
    </source>
</reference>
<protein>
    <recommendedName>
        <fullName evidence="4">DUF2911 domain-containing protein</fullName>
    </recommendedName>
</protein>
<sequence>MKHLLNIFIGLLSIGLTAQVTAPQPSTSAKTEQVVGLTTVQLAYSRPSVKGRTIFGDLVPYNQNWRTGANANTTISFSDDVIVQGKQVKAGTYAIYSLPKPKSWTIYLYSKTDNWGLPEEWNEEHVAAQFEVKTQTTDSHIENFTLQIKDITSSMAKVQIAWEKTMVEFPVEVPTEKKVMKSITETLKDEPKARDYYSAAVYYLEEGKDIGQAVEWIDIAMEMQDEKPFWMLRQQSLIYSKAGKKKQAIKIAEESLKAAQKAGNQDYVKMNKESIKEWKAK</sequence>
<feature type="chain" id="PRO_5045786531" description="DUF2911 domain-containing protein" evidence="1">
    <location>
        <begin position="19"/>
        <end position="281"/>
    </location>
</feature>
<dbReference type="EMBL" id="BMGM01000001">
    <property type="protein sequence ID" value="GGE24050.1"/>
    <property type="molecule type" value="Genomic_DNA"/>
</dbReference>
<accession>A0ABQ1SD85</accession>
<dbReference type="InterPro" id="IPR021314">
    <property type="entry name" value="DUF2911"/>
</dbReference>
<dbReference type="Pfam" id="PF11138">
    <property type="entry name" value="DUF2911"/>
    <property type="match status" value="1"/>
</dbReference>
<keyword evidence="3" id="KW-1185">Reference proteome</keyword>
<gene>
    <name evidence="2" type="ORF">GCM10010832_00930</name>
</gene>
<feature type="signal peptide" evidence="1">
    <location>
        <begin position="1"/>
        <end position="18"/>
    </location>
</feature>
<dbReference type="RefSeq" id="WP_188457113.1">
    <property type="nucleotide sequence ID" value="NZ_BMGM01000001.1"/>
</dbReference>
<organism evidence="2 3">
    <name type="scientific">Psychroflexus planctonicus</name>
    <dbReference type="NCBI Taxonomy" id="1526575"/>
    <lineage>
        <taxon>Bacteria</taxon>
        <taxon>Pseudomonadati</taxon>
        <taxon>Bacteroidota</taxon>
        <taxon>Flavobacteriia</taxon>
        <taxon>Flavobacteriales</taxon>
        <taxon>Flavobacteriaceae</taxon>
        <taxon>Psychroflexus</taxon>
    </lineage>
</organism>
<comment type="caution">
    <text evidence="2">The sequence shown here is derived from an EMBL/GenBank/DDBJ whole genome shotgun (WGS) entry which is preliminary data.</text>
</comment>
<proteinExistence type="predicted"/>
<evidence type="ECO:0000256" key="1">
    <source>
        <dbReference type="SAM" id="SignalP"/>
    </source>
</evidence>
<evidence type="ECO:0000313" key="3">
    <source>
        <dbReference type="Proteomes" id="UP000599179"/>
    </source>
</evidence>